<organism evidence="2">
    <name type="scientific">bioreactor metagenome</name>
    <dbReference type="NCBI Taxonomy" id="1076179"/>
    <lineage>
        <taxon>unclassified sequences</taxon>
        <taxon>metagenomes</taxon>
        <taxon>ecological metagenomes</taxon>
    </lineage>
</organism>
<sequence length="83" mass="9072">MRAELASSRGPFSCPGGACARPRQRRPAHSHAQLDLHRQDQALDDAEDPRLVGHRRAAAALHPSVELPEVVGDKTRAAELRHP</sequence>
<evidence type="ECO:0000313" key="2">
    <source>
        <dbReference type="EMBL" id="MPM39468.1"/>
    </source>
</evidence>
<name>A0A644ZGM2_9ZZZZ</name>
<dbReference type="AlphaFoldDB" id="A0A644ZGM2"/>
<feature type="region of interest" description="Disordered" evidence="1">
    <location>
        <begin position="1"/>
        <end position="34"/>
    </location>
</feature>
<dbReference type="EMBL" id="VSSQ01008650">
    <property type="protein sequence ID" value="MPM39468.1"/>
    <property type="molecule type" value="Genomic_DNA"/>
</dbReference>
<comment type="caution">
    <text evidence="2">The sequence shown here is derived from an EMBL/GenBank/DDBJ whole genome shotgun (WGS) entry which is preliminary data.</text>
</comment>
<feature type="compositionally biased region" description="Basic and acidic residues" evidence="1">
    <location>
        <begin position="71"/>
        <end position="83"/>
    </location>
</feature>
<accession>A0A644ZGM2</accession>
<reference evidence="2" key="1">
    <citation type="submission" date="2019-08" db="EMBL/GenBank/DDBJ databases">
        <authorList>
            <person name="Kucharzyk K."/>
            <person name="Murdoch R.W."/>
            <person name="Higgins S."/>
            <person name="Loffler F."/>
        </authorList>
    </citation>
    <scope>NUCLEOTIDE SEQUENCE</scope>
</reference>
<gene>
    <name evidence="2" type="ORF">SDC9_86101</name>
</gene>
<feature type="region of interest" description="Disordered" evidence="1">
    <location>
        <begin position="59"/>
        <end position="83"/>
    </location>
</feature>
<evidence type="ECO:0000256" key="1">
    <source>
        <dbReference type="SAM" id="MobiDB-lite"/>
    </source>
</evidence>
<proteinExistence type="predicted"/>
<protein>
    <submittedName>
        <fullName evidence="2">Uncharacterized protein</fullName>
    </submittedName>
</protein>